<feature type="domain" description="SMP" evidence="3">
    <location>
        <begin position="19"/>
        <end position="78"/>
    </location>
</feature>
<accession>A0A9W7GVS5</accession>
<dbReference type="PANTHER" id="PTHR31174:SF31">
    <property type="entry name" value="LATE EMBRYOGENESIS ABUNDANT PROTEIN 3"/>
    <property type="match status" value="1"/>
</dbReference>
<evidence type="ECO:0000256" key="1">
    <source>
        <dbReference type="ARBA" id="ARBA00010733"/>
    </source>
</evidence>
<reference evidence="4" key="1">
    <citation type="submission" date="2023-05" db="EMBL/GenBank/DDBJ databases">
        <title>Genome and transcriptome analyses reveal genes involved in the formation of fine ridges on petal epidermal cells in Hibiscus trionum.</title>
        <authorList>
            <person name="Koshimizu S."/>
            <person name="Masuda S."/>
            <person name="Ishii T."/>
            <person name="Shirasu K."/>
            <person name="Hoshino A."/>
            <person name="Arita M."/>
        </authorList>
    </citation>
    <scope>NUCLEOTIDE SEQUENCE</scope>
    <source>
        <strain evidence="4">Hamamatsu line</strain>
    </source>
</reference>
<sequence length="145" mass="15185">MNQQQPRSQIDKYFDLEPITIGEVLETAAVSVGDEPVESSDADAIQEAEKRCINTSGEETQGGRLGNTAQAAASFNAGAAQNVNKITISDVLLDATSKLPQDKAVTCEDADLVKGAELRARPRAAARPGGVADTMAKAATVNLQD</sequence>
<dbReference type="OrthoDB" id="2014755at2759"/>
<keyword evidence="5" id="KW-1185">Reference proteome</keyword>
<comment type="similarity">
    <text evidence="1">Belongs to the LEA type SMP family.</text>
</comment>
<evidence type="ECO:0000313" key="4">
    <source>
        <dbReference type="EMBL" id="GMI66510.1"/>
    </source>
</evidence>
<dbReference type="InterPro" id="IPR042971">
    <property type="entry name" value="LEA_SMP"/>
</dbReference>
<dbReference type="EMBL" id="BSYR01000004">
    <property type="protein sequence ID" value="GMI66510.1"/>
    <property type="molecule type" value="Genomic_DNA"/>
</dbReference>
<comment type="caution">
    <text evidence="4">The sequence shown here is derived from an EMBL/GenBank/DDBJ whole genome shotgun (WGS) entry which is preliminary data.</text>
</comment>
<evidence type="ECO:0000256" key="2">
    <source>
        <dbReference type="ARBA" id="ARBA00022737"/>
    </source>
</evidence>
<evidence type="ECO:0000259" key="3">
    <source>
        <dbReference type="Pfam" id="PF04927"/>
    </source>
</evidence>
<proteinExistence type="inferred from homology"/>
<keyword evidence="2" id="KW-0677">Repeat</keyword>
<feature type="domain" description="SMP" evidence="3">
    <location>
        <begin position="86"/>
        <end position="143"/>
    </location>
</feature>
<dbReference type="PANTHER" id="PTHR31174">
    <property type="entry name" value="SEED MATURATION FAMILY PROTEIN"/>
    <property type="match status" value="1"/>
</dbReference>
<gene>
    <name evidence="4" type="ORF">HRI_000320300</name>
</gene>
<organism evidence="4 5">
    <name type="scientific">Hibiscus trionum</name>
    <name type="common">Flower of an hour</name>
    <dbReference type="NCBI Taxonomy" id="183268"/>
    <lineage>
        <taxon>Eukaryota</taxon>
        <taxon>Viridiplantae</taxon>
        <taxon>Streptophyta</taxon>
        <taxon>Embryophyta</taxon>
        <taxon>Tracheophyta</taxon>
        <taxon>Spermatophyta</taxon>
        <taxon>Magnoliopsida</taxon>
        <taxon>eudicotyledons</taxon>
        <taxon>Gunneridae</taxon>
        <taxon>Pentapetalae</taxon>
        <taxon>rosids</taxon>
        <taxon>malvids</taxon>
        <taxon>Malvales</taxon>
        <taxon>Malvaceae</taxon>
        <taxon>Malvoideae</taxon>
        <taxon>Hibiscus</taxon>
    </lineage>
</organism>
<dbReference type="Pfam" id="PF04927">
    <property type="entry name" value="SMP"/>
    <property type="match status" value="2"/>
</dbReference>
<name>A0A9W7GVS5_HIBTR</name>
<dbReference type="Proteomes" id="UP001165190">
    <property type="component" value="Unassembled WGS sequence"/>
</dbReference>
<protein>
    <submittedName>
        <fullName evidence="4">Responsive to abscisic acid 28</fullName>
    </submittedName>
</protein>
<dbReference type="AlphaFoldDB" id="A0A9W7GVS5"/>
<evidence type="ECO:0000313" key="5">
    <source>
        <dbReference type="Proteomes" id="UP001165190"/>
    </source>
</evidence>
<dbReference type="InterPro" id="IPR007011">
    <property type="entry name" value="LEA_SMP_dom"/>
</dbReference>